<gene>
    <name evidence="9" type="ORF">MAR_001860</name>
</gene>
<keyword evidence="5" id="KW-0496">Mitochondrion</keyword>
<dbReference type="SUPFAM" id="SSF50193">
    <property type="entry name" value="Ribosomal protein L14"/>
    <property type="match status" value="1"/>
</dbReference>
<keyword evidence="6" id="KW-0687">Ribonucleoprotein</keyword>
<dbReference type="InterPro" id="IPR000218">
    <property type="entry name" value="Ribosomal_uL14"/>
</dbReference>
<dbReference type="SMART" id="SM01374">
    <property type="entry name" value="Ribosomal_L14"/>
    <property type="match status" value="1"/>
</dbReference>
<dbReference type="PANTHER" id="PTHR21037">
    <property type="entry name" value="39S RIBOSOMAL PROTEIN L14, MITOCHONDRIAL"/>
    <property type="match status" value="1"/>
</dbReference>
<dbReference type="Proteomes" id="UP001164746">
    <property type="component" value="Chromosome 11"/>
</dbReference>
<evidence type="ECO:0000256" key="2">
    <source>
        <dbReference type="ARBA" id="ARBA00010745"/>
    </source>
</evidence>
<organism evidence="9 10">
    <name type="scientific">Mya arenaria</name>
    <name type="common">Soft-shell clam</name>
    <dbReference type="NCBI Taxonomy" id="6604"/>
    <lineage>
        <taxon>Eukaryota</taxon>
        <taxon>Metazoa</taxon>
        <taxon>Spiralia</taxon>
        <taxon>Lophotrochozoa</taxon>
        <taxon>Mollusca</taxon>
        <taxon>Bivalvia</taxon>
        <taxon>Autobranchia</taxon>
        <taxon>Heteroconchia</taxon>
        <taxon>Euheterodonta</taxon>
        <taxon>Imparidentia</taxon>
        <taxon>Neoheterodontei</taxon>
        <taxon>Myida</taxon>
        <taxon>Myoidea</taxon>
        <taxon>Myidae</taxon>
        <taxon>Mya</taxon>
    </lineage>
</organism>
<evidence type="ECO:0000256" key="6">
    <source>
        <dbReference type="ARBA" id="ARBA00023274"/>
    </source>
</evidence>
<dbReference type="EMBL" id="CP111022">
    <property type="protein sequence ID" value="WAR20022.1"/>
    <property type="molecule type" value="Genomic_DNA"/>
</dbReference>
<keyword evidence="4" id="KW-0689">Ribosomal protein</keyword>
<protein>
    <recommendedName>
        <fullName evidence="7">Large ribosomal subunit protein uL14m</fullName>
    </recommendedName>
    <alternativeName>
        <fullName evidence="8">39S ribosomal protein L14, mitochondrial</fullName>
    </alternativeName>
</protein>
<dbReference type="HAMAP" id="MF_01367">
    <property type="entry name" value="Ribosomal_uL14"/>
    <property type="match status" value="1"/>
</dbReference>
<evidence type="ECO:0000256" key="8">
    <source>
        <dbReference type="ARBA" id="ARBA00042938"/>
    </source>
</evidence>
<evidence type="ECO:0000313" key="9">
    <source>
        <dbReference type="EMBL" id="WAR20022.1"/>
    </source>
</evidence>
<evidence type="ECO:0000256" key="4">
    <source>
        <dbReference type="ARBA" id="ARBA00022980"/>
    </source>
</evidence>
<sequence length="156" mass="17446">MFKLFQMTQATMIIRQTSELVPLMSALHSRTFRTSCCLHELRKMARVKIVDNSVLGRDSLLKGRQPRIIQVYNGPQLGRLGDKVLVSVCGEKKKGYIVGCVQKQKANVPRFDTNNVVLVEDTGLPTGTRIRVPIPSCLRGKEGDFTKILSIATKFV</sequence>
<proteinExistence type="inferred from homology"/>
<evidence type="ECO:0000313" key="10">
    <source>
        <dbReference type="Proteomes" id="UP001164746"/>
    </source>
</evidence>
<reference evidence="9" key="1">
    <citation type="submission" date="2022-11" db="EMBL/GenBank/DDBJ databases">
        <title>Centuries of genome instability and evolution in soft-shell clam transmissible cancer (bioRxiv).</title>
        <authorList>
            <person name="Hart S.F.M."/>
            <person name="Yonemitsu M.A."/>
            <person name="Giersch R.M."/>
            <person name="Beal B.F."/>
            <person name="Arriagada G."/>
            <person name="Davis B.W."/>
            <person name="Ostrander E.A."/>
            <person name="Goff S.P."/>
            <person name="Metzger M.J."/>
        </authorList>
    </citation>
    <scope>NUCLEOTIDE SEQUENCE</scope>
    <source>
        <strain evidence="9">MELC-2E11</strain>
        <tissue evidence="9">Siphon/mantle</tissue>
    </source>
</reference>
<dbReference type="Pfam" id="PF00238">
    <property type="entry name" value="Ribosomal_L14"/>
    <property type="match status" value="1"/>
</dbReference>
<keyword evidence="3" id="KW-0809">Transit peptide</keyword>
<name>A0ABY7FG77_MYAAR</name>
<evidence type="ECO:0000256" key="7">
    <source>
        <dbReference type="ARBA" id="ARBA00040118"/>
    </source>
</evidence>
<dbReference type="Gene3D" id="2.40.150.20">
    <property type="entry name" value="Ribosomal protein L14"/>
    <property type="match status" value="1"/>
</dbReference>
<comment type="subcellular location">
    <subcellularLocation>
        <location evidence="1">Mitochondrion</location>
    </subcellularLocation>
</comment>
<keyword evidence="10" id="KW-1185">Reference proteome</keyword>
<evidence type="ECO:0000256" key="3">
    <source>
        <dbReference type="ARBA" id="ARBA00022946"/>
    </source>
</evidence>
<dbReference type="InterPro" id="IPR036853">
    <property type="entry name" value="Ribosomal_uL14_sf"/>
</dbReference>
<evidence type="ECO:0000256" key="5">
    <source>
        <dbReference type="ARBA" id="ARBA00023128"/>
    </source>
</evidence>
<accession>A0ABY7FG77</accession>
<comment type="similarity">
    <text evidence="2">Belongs to the universal ribosomal protein uL14 family.</text>
</comment>
<dbReference type="PANTHER" id="PTHR21037:SF3">
    <property type="entry name" value="LARGE RIBOSOMAL SUBUNIT PROTEIN UL14M"/>
    <property type="match status" value="1"/>
</dbReference>
<evidence type="ECO:0000256" key="1">
    <source>
        <dbReference type="ARBA" id="ARBA00004173"/>
    </source>
</evidence>
<dbReference type="CDD" id="cd00337">
    <property type="entry name" value="Ribosomal_uL14"/>
    <property type="match status" value="1"/>
</dbReference>